<dbReference type="EMBL" id="JH687552">
    <property type="protein sequence ID" value="EIN04946.1"/>
    <property type="molecule type" value="Genomic_DNA"/>
</dbReference>
<evidence type="ECO:0000259" key="3">
    <source>
        <dbReference type="Pfam" id="PF23021"/>
    </source>
</evidence>
<dbReference type="RefSeq" id="XP_007387869.1">
    <property type="nucleotide sequence ID" value="XM_007387807.1"/>
</dbReference>
<feature type="transmembrane region" description="Helical" evidence="1">
    <location>
        <begin position="104"/>
        <end position="124"/>
    </location>
</feature>
<dbReference type="InterPro" id="IPR051916">
    <property type="entry name" value="GPI-anchor_lipid_remodeler"/>
</dbReference>
<feature type="domain" description="PGAP2IP second transmembrane" evidence="3">
    <location>
        <begin position="491"/>
        <end position="670"/>
    </location>
</feature>
<evidence type="ECO:0000313" key="6">
    <source>
        <dbReference type="EMBL" id="EIN04946.1"/>
    </source>
</evidence>
<name>R7S5R9_PUNST</name>
<keyword evidence="1" id="KW-1133">Transmembrane helix</keyword>
<gene>
    <name evidence="6" type="ORF">PUNSTDRAFT_92401</name>
</gene>
<dbReference type="AlphaFoldDB" id="R7S5R9"/>
<feature type="domain" description="PGAP2IP C-terminal nuclease-like" evidence="5">
    <location>
        <begin position="724"/>
        <end position="952"/>
    </location>
</feature>
<dbReference type="HOGENOM" id="CLU_009808_0_0_1"/>
<dbReference type="PANTHER" id="PTHR14859">
    <property type="entry name" value="CALCOFLUOR WHITE HYPERSENSITIVE PROTEIN PRECURSOR"/>
    <property type="match status" value="1"/>
</dbReference>
<dbReference type="GO" id="GO:0005783">
    <property type="term" value="C:endoplasmic reticulum"/>
    <property type="evidence" value="ECO:0007669"/>
    <property type="project" value="TreeGrafter"/>
</dbReference>
<dbReference type="GO" id="GO:0016020">
    <property type="term" value="C:membrane"/>
    <property type="evidence" value="ECO:0007669"/>
    <property type="project" value="GOC"/>
</dbReference>
<dbReference type="OrthoDB" id="68581at2759"/>
<dbReference type="InterPro" id="IPR057315">
    <property type="entry name" value="Exo_endo_phos_PGAP2IP_C"/>
</dbReference>
<feature type="transmembrane region" description="Helical" evidence="1">
    <location>
        <begin position="691"/>
        <end position="711"/>
    </location>
</feature>
<organism evidence="6 7">
    <name type="scientific">Punctularia strigosozonata (strain HHB-11173)</name>
    <name type="common">White-rot fungus</name>
    <dbReference type="NCBI Taxonomy" id="741275"/>
    <lineage>
        <taxon>Eukaryota</taxon>
        <taxon>Fungi</taxon>
        <taxon>Dikarya</taxon>
        <taxon>Basidiomycota</taxon>
        <taxon>Agaricomycotina</taxon>
        <taxon>Agaricomycetes</taxon>
        <taxon>Corticiales</taxon>
        <taxon>Punctulariaceae</taxon>
        <taxon>Punctularia</taxon>
    </lineage>
</organism>
<dbReference type="GeneID" id="18886512"/>
<dbReference type="InterPro" id="IPR036691">
    <property type="entry name" value="Endo/exonu/phosph_ase_sf"/>
</dbReference>
<dbReference type="InterPro" id="IPR053911">
    <property type="entry name" value="PGAP2IP_TM_2nd"/>
</dbReference>
<evidence type="ECO:0000259" key="5">
    <source>
        <dbReference type="Pfam" id="PF23226"/>
    </source>
</evidence>
<dbReference type="Pfam" id="PF23021">
    <property type="entry name" value="6TM_2nd_PGAP2IP"/>
    <property type="match status" value="1"/>
</dbReference>
<proteinExistence type="predicted"/>
<feature type="domain" description="PGAP2IP first transmembrane" evidence="4">
    <location>
        <begin position="303"/>
        <end position="457"/>
    </location>
</feature>
<dbReference type="InterPro" id="IPR019402">
    <property type="entry name" value="CWH43_N"/>
</dbReference>
<dbReference type="Pfam" id="PF10277">
    <property type="entry name" value="Frag1"/>
    <property type="match status" value="1"/>
</dbReference>
<reference evidence="7" key="1">
    <citation type="journal article" date="2012" name="Science">
        <title>The Paleozoic origin of enzymatic lignin decomposition reconstructed from 31 fungal genomes.</title>
        <authorList>
            <person name="Floudas D."/>
            <person name="Binder M."/>
            <person name="Riley R."/>
            <person name="Barry K."/>
            <person name="Blanchette R.A."/>
            <person name="Henrissat B."/>
            <person name="Martinez A.T."/>
            <person name="Otillar R."/>
            <person name="Spatafora J.W."/>
            <person name="Yadav J.S."/>
            <person name="Aerts A."/>
            <person name="Benoit I."/>
            <person name="Boyd A."/>
            <person name="Carlson A."/>
            <person name="Copeland A."/>
            <person name="Coutinho P.M."/>
            <person name="de Vries R.P."/>
            <person name="Ferreira P."/>
            <person name="Findley K."/>
            <person name="Foster B."/>
            <person name="Gaskell J."/>
            <person name="Glotzer D."/>
            <person name="Gorecki P."/>
            <person name="Heitman J."/>
            <person name="Hesse C."/>
            <person name="Hori C."/>
            <person name="Igarashi K."/>
            <person name="Jurgens J.A."/>
            <person name="Kallen N."/>
            <person name="Kersten P."/>
            <person name="Kohler A."/>
            <person name="Kuees U."/>
            <person name="Kumar T.K.A."/>
            <person name="Kuo A."/>
            <person name="LaButti K."/>
            <person name="Larrondo L.F."/>
            <person name="Lindquist E."/>
            <person name="Ling A."/>
            <person name="Lombard V."/>
            <person name="Lucas S."/>
            <person name="Lundell T."/>
            <person name="Martin R."/>
            <person name="McLaughlin D.J."/>
            <person name="Morgenstern I."/>
            <person name="Morin E."/>
            <person name="Murat C."/>
            <person name="Nagy L.G."/>
            <person name="Nolan M."/>
            <person name="Ohm R.A."/>
            <person name="Patyshakuliyeva A."/>
            <person name="Rokas A."/>
            <person name="Ruiz-Duenas F.J."/>
            <person name="Sabat G."/>
            <person name="Salamov A."/>
            <person name="Samejima M."/>
            <person name="Schmutz J."/>
            <person name="Slot J.C."/>
            <person name="St John F."/>
            <person name="Stenlid J."/>
            <person name="Sun H."/>
            <person name="Sun S."/>
            <person name="Syed K."/>
            <person name="Tsang A."/>
            <person name="Wiebenga A."/>
            <person name="Young D."/>
            <person name="Pisabarro A."/>
            <person name="Eastwood D.C."/>
            <person name="Martin F."/>
            <person name="Cullen D."/>
            <person name="Grigoriev I.V."/>
            <person name="Hibbett D.S."/>
        </authorList>
    </citation>
    <scope>NUCLEOTIDE SEQUENCE [LARGE SCALE GENOMIC DNA]</scope>
    <source>
        <strain evidence="7">HHB-11173 SS5</strain>
    </source>
</reference>
<evidence type="ECO:0000259" key="4">
    <source>
        <dbReference type="Pfam" id="PF23022"/>
    </source>
</evidence>
<feature type="transmembrane region" description="Helical" evidence="1">
    <location>
        <begin position="168"/>
        <end position="186"/>
    </location>
</feature>
<feature type="transmembrane region" description="Helical" evidence="1">
    <location>
        <begin position="136"/>
        <end position="156"/>
    </location>
</feature>
<dbReference type="GO" id="GO:0031505">
    <property type="term" value="P:fungal-type cell wall organization"/>
    <property type="evidence" value="ECO:0007669"/>
    <property type="project" value="TreeGrafter"/>
</dbReference>
<dbReference type="Pfam" id="PF23226">
    <property type="entry name" value="Exo_endo_phos_PGAP2IP"/>
    <property type="match status" value="1"/>
</dbReference>
<evidence type="ECO:0000256" key="1">
    <source>
        <dbReference type="SAM" id="Phobius"/>
    </source>
</evidence>
<keyword evidence="1" id="KW-0812">Transmembrane</keyword>
<dbReference type="Pfam" id="PF23022">
    <property type="entry name" value="6TM_1st_PGAP2IP"/>
    <property type="match status" value="1"/>
</dbReference>
<dbReference type="GO" id="GO:0006506">
    <property type="term" value="P:GPI anchor biosynthetic process"/>
    <property type="evidence" value="ECO:0007669"/>
    <property type="project" value="TreeGrafter"/>
</dbReference>
<dbReference type="Proteomes" id="UP000054196">
    <property type="component" value="Unassembled WGS sequence"/>
</dbReference>
<feature type="transmembrane region" description="Helical" evidence="1">
    <location>
        <begin position="331"/>
        <end position="352"/>
    </location>
</feature>
<feature type="transmembrane region" description="Helical" evidence="1">
    <location>
        <begin position="21"/>
        <end position="42"/>
    </location>
</feature>
<keyword evidence="1" id="KW-0472">Membrane</keyword>
<dbReference type="FunFam" id="3.60.10.10:FF:000100">
    <property type="entry name" value="Unplaced genomic scaffold supercont2.12, whole genome shotgun sequence"/>
    <property type="match status" value="1"/>
</dbReference>
<feature type="domain" description="CWH43-like N-terminal" evidence="2">
    <location>
        <begin position="18"/>
        <end position="223"/>
    </location>
</feature>
<dbReference type="SUPFAM" id="SSF56219">
    <property type="entry name" value="DNase I-like"/>
    <property type="match status" value="1"/>
</dbReference>
<feature type="transmembrane region" description="Helical" evidence="1">
    <location>
        <begin position="622"/>
        <end position="645"/>
    </location>
</feature>
<dbReference type="eggNOG" id="KOG3979">
    <property type="taxonomic scope" value="Eukaryota"/>
</dbReference>
<evidence type="ECO:0000259" key="2">
    <source>
        <dbReference type="Pfam" id="PF10277"/>
    </source>
</evidence>
<dbReference type="InterPro" id="IPR053912">
    <property type="entry name" value="PGAP2IP_TM_1nd"/>
</dbReference>
<feature type="transmembrane region" description="Helical" evidence="1">
    <location>
        <begin position="300"/>
        <end position="319"/>
    </location>
</feature>
<feature type="transmembrane region" description="Helical" evidence="1">
    <location>
        <begin position="587"/>
        <end position="610"/>
    </location>
</feature>
<keyword evidence="7" id="KW-1185">Reference proteome</keyword>
<dbReference type="KEGG" id="psq:PUNSTDRAFT_92401"/>
<protein>
    <recommendedName>
        <fullName evidence="8">Calcofluor white hypersensitive protein</fullName>
    </recommendedName>
</protein>
<dbReference type="OMA" id="CVWYFPL"/>
<evidence type="ECO:0000313" key="7">
    <source>
        <dbReference type="Proteomes" id="UP000054196"/>
    </source>
</evidence>
<dbReference type="PANTHER" id="PTHR14859:SF1">
    <property type="entry name" value="PGAP2-INTERACTING PROTEIN"/>
    <property type="match status" value="1"/>
</dbReference>
<accession>R7S5R9</accession>
<dbReference type="Gene3D" id="3.60.10.10">
    <property type="entry name" value="Endonuclease/exonuclease/phosphatase"/>
    <property type="match status" value="1"/>
</dbReference>
<evidence type="ECO:0008006" key="8">
    <source>
        <dbReference type="Google" id="ProtNLM"/>
    </source>
</evidence>
<sequence length="1012" mass="111529">MASAKTVPKPFSVKATTVATVHTYLANTAFLTALALGCLLHYKRIVKNEVAGYPDEWFPSVSATIGDWYPERNIFQILIALTAGPRFAVVFLQYYLARTKNSKLAVVVLISGLVRTVSCGGWVYITSSDDHDVHDFFMVTYIVCNIPWMFGGLACTPSDNHTARRRRQLVSGAFFGSLVPLVYFFIQHKVHRIPGAYTRYAFCEWSLIFCDIAYDSIAEIDFRRAELEVALGVSLRSTATDEILAQAPAMPETPTEAQAIVEDNAEADNQPARQDVSHSWASTLAIIVPRPLVAFLSDAYLAYVFWSIYTSLVPTLFYFSIWELAIAGSEIALLSCLSPVILGIPGALPWAASRDGQTTLRALSLVGLAVYVVNSPLGRLFGVAFANICLFVGQAAEWTGTGEKSVEYSAILTGLGLIISSVTKLANHTNNPIWPFVNENSGGYNKTGIVLACLALYEAHTRPRLQEEPTSSNAKQAKRTRLPASREFGPSGTWLTAAVAGGSLVYSLHTFLSESSTLIAWLWTGYPITGPVPHLHGAMTIIAQCFGLLIPLALKGSGIGVDVLLHPVWFAYGTASAYTLYSYKNWVGYFGGLNLAIYLMSVIPPVLLELARASRGREGKTFFSAFVVVCMLDLASVWTVAYAFVPGGAYLRERTDLVLIAQMSGLALIARWPNGQGASSLLNTPLHAKRYASAVLAICSVLSVIATLYRLPTEPPRPYRPASRIIRAGIWTVHFGIDNAGRDSQRGMRHLIHDMELDIVGLLETDLHRIVYGNRDLTRVIAEQEGYYVDIGPGPNQHTWGCVLLSKFPIVNSTHHLLPSPEGELAPAIEAIIDVWGTLVTAVVAHNGQEETPLDRELQATELARIMSASYPRPVIFLGYVVTKPHAARPSPYEIMVQDGQVHDIDQEDEDRWCEYIFYRGLYRTSYSRLSRGSITDTELQVGQFVVPRIGSGPINDTVEARYLRSFKEDLPTDHWFPMEYYGDEAGGGVNGHFYHVFYTPLYYKIPEGSEV</sequence>